<evidence type="ECO:0000256" key="2">
    <source>
        <dbReference type="ARBA" id="ARBA00009001"/>
    </source>
</evidence>
<evidence type="ECO:0000259" key="8">
    <source>
        <dbReference type="Pfam" id="PF02229"/>
    </source>
</evidence>
<dbReference type="Proteomes" id="UP001175211">
    <property type="component" value="Unassembled WGS sequence"/>
</dbReference>
<dbReference type="GO" id="GO:0060261">
    <property type="term" value="P:positive regulation of transcription initiation by RNA polymerase II"/>
    <property type="evidence" value="ECO:0007669"/>
    <property type="project" value="InterPro"/>
</dbReference>
<reference evidence="9" key="1">
    <citation type="submission" date="2023-06" db="EMBL/GenBank/DDBJ databases">
        <authorList>
            <consortium name="Lawrence Berkeley National Laboratory"/>
            <person name="Ahrendt S."/>
            <person name="Sahu N."/>
            <person name="Indic B."/>
            <person name="Wong-Bajracharya J."/>
            <person name="Merenyi Z."/>
            <person name="Ke H.-M."/>
            <person name="Monk M."/>
            <person name="Kocsube S."/>
            <person name="Drula E."/>
            <person name="Lipzen A."/>
            <person name="Balint B."/>
            <person name="Henrissat B."/>
            <person name="Andreopoulos B."/>
            <person name="Martin F.M."/>
            <person name="Harder C.B."/>
            <person name="Rigling D."/>
            <person name="Ford K.L."/>
            <person name="Foster G.D."/>
            <person name="Pangilinan J."/>
            <person name="Papanicolaou A."/>
            <person name="Barry K."/>
            <person name="LaButti K."/>
            <person name="Viragh M."/>
            <person name="Koriabine M."/>
            <person name="Yan M."/>
            <person name="Riley R."/>
            <person name="Champramary S."/>
            <person name="Plett K.L."/>
            <person name="Tsai I.J."/>
            <person name="Slot J."/>
            <person name="Sipos G."/>
            <person name="Plett J."/>
            <person name="Nagy L.G."/>
            <person name="Grigoriev I.V."/>
        </authorList>
    </citation>
    <scope>NUCLEOTIDE SEQUENCE</scope>
    <source>
        <strain evidence="9">CCBAS 213</strain>
    </source>
</reference>
<accession>A0AA39JTH9</accession>
<dbReference type="GeneID" id="85361588"/>
<keyword evidence="5" id="KW-0804">Transcription</keyword>
<sequence length="111" mass="12726">MKGDTSASHSKRDKNEPIETKTKAKKKMLNNSQSDAEIVVHETFDGDKYIDLGKKKRLTVQSFKSIPLLDIREFYGQKGDEKPGKRAFLFHCNSMDTIDQLFATLDKEPFE</sequence>
<evidence type="ECO:0000313" key="10">
    <source>
        <dbReference type="Proteomes" id="UP001175211"/>
    </source>
</evidence>
<dbReference type="RefSeq" id="XP_060326362.1">
    <property type="nucleotide sequence ID" value="XM_060478040.1"/>
</dbReference>
<keyword evidence="4" id="KW-0238">DNA-binding</keyword>
<evidence type="ECO:0000256" key="3">
    <source>
        <dbReference type="ARBA" id="ARBA00023015"/>
    </source>
</evidence>
<evidence type="ECO:0000256" key="4">
    <source>
        <dbReference type="ARBA" id="ARBA00023125"/>
    </source>
</evidence>
<evidence type="ECO:0000256" key="6">
    <source>
        <dbReference type="ARBA" id="ARBA00023242"/>
    </source>
</evidence>
<keyword evidence="3" id="KW-0805">Transcription regulation</keyword>
<protein>
    <recommendedName>
        <fullName evidence="8">Transcriptional coactivator p15 (PC4) C-terminal domain-containing protein</fullName>
    </recommendedName>
</protein>
<dbReference type="InterPro" id="IPR003173">
    <property type="entry name" value="PC4_C"/>
</dbReference>
<keyword evidence="6" id="KW-0539">Nucleus</keyword>
<evidence type="ECO:0000256" key="1">
    <source>
        <dbReference type="ARBA" id="ARBA00004123"/>
    </source>
</evidence>
<keyword evidence="10" id="KW-1185">Reference proteome</keyword>
<comment type="similarity">
    <text evidence="2">Belongs to the transcriptional coactivator PC4 family.</text>
</comment>
<comment type="subcellular location">
    <subcellularLocation>
        <location evidence="1">Nucleus</location>
    </subcellularLocation>
</comment>
<dbReference type="PANTHER" id="PTHR13215">
    <property type="entry name" value="RNA POLYMERASE II TRANSCRIPTIONAL COACTIVATOR"/>
    <property type="match status" value="1"/>
</dbReference>
<dbReference type="Pfam" id="PF02229">
    <property type="entry name" value="PC4"/>
    <property type="match status" value="1"/>
</dbReference>
<dbReference type="GO" id="GO:0003713">
    <property type="term" value="F:transcription coactivator activity"/>
    <property type="evidence" value="ECO:0007669"/>
    <property type="project" value="InterPro"/>
</dbReference>
<dbReference type="EMBL" id="JAUEPS010000042">
    <property type="protein sequence ID" value="KAK0448257.1"/>
    <property type="molecule type" value="Genomic_DNA"/>
</dbReference>
<feature type="domain" description="Transcriptional coactivator p15 (PC4) C-terminal" evidence="8">
    <location>
        <begin position="51"/>
        <end position="85"/>
    </location>
</feature>
<evidence type="ECO:0000313" key="9">
    <source>
        <dbReference type="EMBL" id="KAK0448257.1"/>
    </source>
</evidence>
<feature type="region of interest" description="Disordered" evidence="7">
    <location>
        <begin position="1"/>
        <end position="32"/>
    </location>
</feature>
<dbReference type="SUPFAM" id="SSF54447">
    <property type="entry name" value="ssDNA-binding transcriptional regulator domain"/>
    <property type="match status" value="1"/>
</dbReference>
<gene>
    <name evidence="9" type="ORF">EV420DRAFT_1647411</name>
</gene>
<name>A0AA39JTH9_ARMTA</name>
<proteinExistence type="inferred from homology"/>
<dbReference type="GO" id="GO:0005634">
    <property type="term" value="C:nucleus"/>
    <property type="evidence" value="ECO:0007669"/>
    <property type="project" value="UniProtKB-SubCell"/>
</dbReference>
<evidence type="ECO:0000256" key="7">
    <source>
        <dbReference type="SAM" id="MobiDB-lite"/>
    </source>
</evidence>
<dbReference type="InterPro" id="IPR009044">
    <property type="entry name" value="ssDNA-bd_transcriptional_reg"/>
</dbReference>
<comment type="caution">
    <text evidence="9">The sequence shown here is derived from an EMBL/GenBank/DDBJ whole genome shotgun (WGS) entry which is preliminary data.</text>
</comment>
<dbReference type="GO" id="GO:0003677">
    <property type="term" value="F:DNA binding"/>
    <property type="evidence" value="ECO:0007669"/>
    <property type="project" value="UniProtKB-KW"/>
</dbReference>
<dbReference type="Gene3D" id="2.30.31.10">
    <property type="entry name" value="Transcriptional Coactivator Pc4, Chain A"/>
    <property type="match status" value="1"/>
</dbReference>
<evidence type="ECO:0000256" key="5">
    <source>
        <dbReference type="ARBA" id="ARBA00023163"/>
    </source>
</evidence>
<feature type="compositionally biased region" description="Basic and acidic residues" evidence="7">
    <location>
        <begin position="13"/>
        <end position="22"/>
    </location>
</feature>
<organism evidence="9 10">
    <name type="scientific">Armillaria tabescens</name>
    <name type="common">Ringless honey mushroom</name>
    <name type="synonym">Agaricus tabescens</name>
    <dbReference type="NCBI Taxonomy" id="1929756"/>
    <lineage>
        <taxon>Eukaryota</taxon>
        <taxon>Fungi</taxon>
        <taxon>Dikarya</taxon>
        <taxon>Basidiomycota</taxon>
        <taxon>Agaricomycotina</taxon>
        <taxon>Agaricomycetes</taxon>
        <taxon>Agaricomycetidae</taxon>
        <taxon>Agaricales</taxon>
        <taxon>Marasmiineae</taxon>
        <taxon>Physalacriaceae</taxon>
        <taxon>Desarmillaria</taxon>
    </lineage>
</organism>
<dbReference type="AlphaFoldDB" id="A0AA39JTH9"/>
<dbReference type="InterPro" id="IPR045125">
    <property type="entry name" value="Sub1/Tcp4-like"/>
</dbReference>